<dbReference type="SUPFAM" id="SSF47384">
    <property type="entry name" value="Homodimeric domain of signal transducing histidine kinase"/>
    <property type="match status" value="1"/>
</dbReference>
<dbReference type="InterPro" id="IPR003661">
    <property type="entry name" value="HisK_dim/P_dom"/>
</dbReference>
<dbReference type="SMART" id="SM00387">
    <property type="entry name" value="HATPase_c"/>
    <property type="match status" value="1"/>
</dbReference>
<dbReference type="Pfam" id="PF13188">
    <property type="entry name" value="PAS_8"/>
    <property type="match status" value="1"/>
</dbReference>
<dbReference type="InterPro" id="IPR005467">
    <property type="entry name" value="His_kinase_dom"/>
</dbReference>
<dbReference type="InterPro" id="IPR035965">
    <property type="entry name" value="PAS-like_dom_sf"/>
</dbReference>
<evidence type="ECO:0000256" key="11">
    <source>
        <dbReference type="PROSITE-ProRule" id="PRU00169"/>
    </source>
</evidence>
<dbReference type="NCBIfam" id="TIGR00229">
    <property type="entry name" value="sensory_box"/>
    <property type="match status" value="1"/>
</dbReference>
<keyword evidence="4" id="KW-0808">Transferase</keyword>
<sequence length="1007" mass="110826">MPPRVLMLHADSELHPWTEAIEAGFKAGLESKLGPFISQHYPVGRLESSDPEAGLLLLSLLKKQPEPDLVVILGDEPLDWATGMGRSWLAQKPLVIGDSLNFSALFLSGSQKITGAKLDPDLRQVFSKALALFPNTKEVLVINDSLGKGARLKPYFTQLVANLEKIDFVFVEKGGPEVIEEEVKKLGPNSLIFVGFSTLLAQTSDPQGLLNRSNLPVIGLFAHQVGRGMLGGLVFDGEALGRILGGQAAALLKAKPFSEYQAVWTSPKKYLYSAPDLTRFGLDRSDLPEGAQLINQDAQPVEPGAPLWSIVAIGGLLMVLFYLAYYYLKKTKTERNLKQVNLWLENQVSRSTDELEQIYRRIHAELLERKGAEEALFLSEQRFKAFVDHTPVGICVTDVEGGIEYANQAFCELFGIKLESIFGKSAKEVLPAGIIGQPRSSEDHLEVPVKLPGRGNLVLLTKGARFEVPGGEPQEITFVLDITFQKRIENKLRSANEEAKQAVKAKAEFLATMSHEIRTPLNSVLGMSKLILGTELNEEQEELTQAVVQSGENLLQILNGILDYSKIEAGKMPIHLGRVDPVELIESVIEMMEVQAKAKGLELVCQIEPGKITAIYSDEIRLSQVLLNLLGNAIKFTDRGYIQVEVKASEESFLLFKVKDTGIGIDEKDQSKLFEAFTQAEQNNQGRPSGTGLGLAISARLIKLLGGRIWLESQKGQGTSLFFILPAKPFERPIKDYERPGTLGPRRVLLVGDFAPRNLVLSELLEFWGLPTQVVHSKFWNPEILKGPLDLILVDHNLTEPEPGELLALIRQTASCPVMSIAPASQARKDRLGLALPLKRANLYQGLQMALSVQQSPKKAVVQAGQYPQLAQSLPLAILVVDDNPLNRKLTQKMLARMGYLAKVAQSGIEAVALAQSGGLQLILMDIQMPTMDGLAATNLIWETVKASDRPKIVALTANASPEDLLIYRSRGFDGCLSKPLMPEELIECISLWARFFNQQDQTSEEA</sequence>
<gene>
    <name evidence="15" type="ORF">A2527_08840</name>
</gene>
<dbReference type="Gene3D" id="3.30.565.10">
    <property type="entry name" value="Histidine kinase-like ATPase, C-terminal domain"/>
    <property type="match status" value="1"/>
</dbReference>
<dbReference type="SUPFAM" id="SSF55874">
    <property type="entry name" value="ATPase domain of HSP90 chaperone/DNA topoisomerase II/histidine kinase"/>
    <property type="match status" value="1"/>
</dbReference>
<dbReference type="Gene3D" id="3.40.50.2300">
    <property type="match status" value="1"/>
</dbReference>
<evidence type="ECO:0000256" key="8">
    <source>
        <dbReference type="ARBA" id="ARBA00023012"/>
    </source>
</evidence>
<dbReference type="Pfam" id="PF02518">
    <property type="entry name" value="HATPase_c"/>
    <property type="match status" value="1"/>
</dbReference>
<comment type="catalytic activity">
    <reaction evidence="1">
        <text>ATP + protein L-histidine = ADP + protein N-phospho-L-histidine.</text>
        <dbReference type="EC" id="2.7.13.3"/>
    </reaction>
</comment>
<dbReference type="InterPro" id="IPR011006">
    <property type="entry name" value="CheY-like_superfamily"/>
</dbReference>
<dbReference type="GO" id="GO:0005524">
    <property type="term" value="F:ATP binding"/>
    <property type="evidence" value="ECO:0007669"/>
    <property type="project" value="UniProtKB-KW"/>
</dbReference>
<feature type="domain" description="Response regulatory" evidence="13">
    <location>
        <begin position="877"/>
        <end position="994"/>
    </location>
</feature>
<keyword evidence="6" id="KW-0418">Kinase</keyword>
<dbReference type="CDD" id="cd16922">
    <property type="entry name" value="HATPase_EvgS-ArcB-TorS-like"/>
    <property type="match status" value="1"/>
</dbReference>
<dbReference type="CDD" id="cd00130">
    <property type="entry name" value="PAS"/>
    <property type="match status" value="1"/>
</dbReference>
<dbReference type="InterPro" id="IPR001789">
    <property type="entry name" value="Sig_transdc_resp-reg_receiver"/>
</dbReference>
<feature type="domain" description="Histidine kinase" evidence="12">
    <location>
        <begin position="512"/>
        <end position="729"/>
    </location>
</feature>
<dbReference type="FunFam" id="1.10.287.130:FF:000002">
    <property type="entry name" value="Two-component osmosensing histidine kinase"/>
    <property type="match status" value="1"/>
</dbReference>
<dbReference type="InterPro" id="IPR003594">
    <property type="entry name" value="HATPase_dom"/>
</dbReference>
<organism evidence="15 16">
    <name type="scientific">Candidatus Lambdaproteobacteria bacterium RIFOXYD2_FULL_50_16</name>
    <dbReference type="NCBI Taxonomy" id="1817772"/>
    <lineage>
        <taxon>Bacteria</taxon>
        <taxon>Pseudomonadati</taxon>
        <taxon>Pseudomonadota</taxon>
        <taxon>Candidatus Lambdaproteobacteria</taxon>
    </lineage>
</organism>
<dbReference type="InterPro" id="IPR036890">
    <property type="entry name" value="HATPase_C_sf"/>
</dbReference>
<dbReference type="CDD" id="cd17546">
    <property type="entry name" value="REC_hyHK_CKI1_RcsC-like"/>
    <property type="match status" value="1"/>
</dbReference>
<evidence type="ECO:0000256" key="4">
    <source>
        <dbReference type="ARBA" id="ARBA00022679"/>
    </source>
</evidence>
<evidence type="ECO:0000256" key="3">
    <source>
        <dbReference type="ARBA" id="ARBA00022553"/>
    </source>
</evidence>
<dbReference type="FunFam" id="3.30.565.10:FF:000010">
    <property type="entry name" value="Sensor histidine kinase RcsC"/>
    <property type="match status" value="1"/>
</dbReference>
<evidence type="ECO:0000256" key="9">
    <source>
        <dbReference type="ARBA" id="ARBA00064003"/>
    </source>
</evidence>
<feature type="modified residue" description="4-aspartylphosphate" evidence="11">
    <location>
        <position position="926"/>
    </location>
</feature>
<evidence type="ECO:0000256" key="1">
    <source>
        <dbReference type="ARBA" id="ARBA00000085"/>
    </source>
</evidence>
<dbReference type="InterPro" id="IPR036097">
    <property type="entry name" value="HisK_dim/P_sf"/>
</dbReference>
<dbReference type="Gene3D" id="1.10.287.130">
    <property type="match status" value="1"/>
</dbReference>
<dbReference type="STRING" id="1817772.A2527_08840"/>
<dbReference type="SMART" id="SM00091">
    <property type="entry name" value="PAS"/>
    <property type="match status" value="1"/>
</dbReference>
<comment type="caution">
    <text evidence="15">The sequence shown here is derived from an EMBL/GenBank/DDBJ whole genome shotgun (WGS) entry which is preliminary data.</text>
</comment>
<protein>
    <recommendedName>
        <fullName evidence="10">Sensory/regulatory protein RpfC</fullName>
        <ecNumber evidence="2">2.7.13.3</ecNumber>
    </recommendedName>
</protein>
<dbReference type="EMBL" id="MFNE01000026">
    <property type="protein sequence ID" value="OGG95266.1"/>
    <property type="molecule type" value="Genomic_DNA"/>
</dbReference>
<dbReference type="InterPro" id="IPR004358">
    <property type="entry name" value="Sig_transdc_His_kin-like_C"/>
</dbReference>
<evidence type="ECO:0000256" key="2">
    <source>
        <dbReference type="ARBA" id="ARBA00012438"/>
    </source>
</evidence>
<evidence type="ECO:0000256" key="10">
    <source>
        <dbReference type="ARBA" id="ARBA00068150"/>
    </source>
</evidence>
<feature type="domain" description="PAS" evidence="14">
    <location>
        <begin position="379"/>
        <end position="425"/>
    </location>
</feature>
<evidence type="ECO:0000256" key="7">
    <source>
        <dbReference type="ARBA" id="ARBA00022840"/>
    </source>
</evidence>
<name>A0A1F6GAX7_9PROT</name>
<dbReference type="Pfam" id="PF00512">
    <property type="entry name" value="HisKA"/>
    <property type="match status" value="1"/>
</dbReference>
<evidence type="ECO:0000259" key="12">
    <source>
        <dbReference type="PROSITE" id="PS50109"/>
    </source>
</evidence>
<keyword evidence="3 11" id="KW-0597">Phosphoprotein</keyword>
<dbReference type="PANTHER" id="PTHR45339">
    <property type="entry name" value="HYBRID SIGNAL TRANSDUCTION HISTIDINE KINASE J"/>
    <property type="match status" value="1"/>
</dbReference>
<proteinExistence type="predicted"/>
<dbReference type="CDD" id="cd00082">
    <property type="entry name" value="HisKA"/>
    <property type="match status" value="1"/>
</dbReference>
<evidence type="ECO:0000256" key="6">
    <source>
        <dbReference type="ARBA" id="ARBA00022777"/>
    </source>
</evidence>
<dbReference type="PRINTS" id="PR00344">
    <property type="entry name" value="BCTRLSENSOR"/>
</dbReference>
<dbReference type="GO" id="GO:0000155">
    <property type="term" value="F:phosphorelay sensor kinase activity"/>
    <property type="evidence" value="ECO:0007669"/>
    <property type="project" value="InterPro"/>
</dbReference>
<comment type="subunit">
    <text evidence="9">At low DSF concentrations, interacts with RpfF.</text>
</comment>
<dbReference type="PROSITE" id="PS50109">
    <property type="entry name" value="HIS_KIN"/>
    <property type="match status" value="1"/>
</dbReference>
<keyword evidence="7" id="KW-0067">ATP-binding</keyword>
<accession>A0A1F6GAX7</accession>
<dbReference type="SMART" id="SM00448">
    <property type="entry name" value="REC"/>
    <property type="match status" value="1"/>
</dbReference>
<dbReference type="Pfam" id="PF00072">
    <property type="entry name" value="Response_reg"/>
    <property type="match status" value="1"/>
</dbReference>
<dbReference type="SUPFAM" id="SSF55785">
    <property type="entry name" value="PYP-like sensor domain (PAS domain)"/>
    <property type="match status" value="1"/>
</dbReference>
<evidence type="ECO:0000259" key="14">
    <source>
        <dbReference type="PROSITE" id="PS50112"/>
    </source>
</evidence>
<dbReference type="EC" id="2.7.13.3" evidence="2"/>
<evidence type="ECO:0000259" key="13">
    <source>
        <dbReference type="PROSITE" id="PS50110"/>
    </source>
</evidence>
<dbReference type="PANTHER" id="PTHR45339:SF1">
    <property type="entry name" value="HYBRID SIGNAL TRANSDUCTION HISTIDINE KINASE J"/>
    <property type="match status" value="1"/>
</dbReference>
<dbReference type="AlphaFoldDB" id="A0A1F6GAX7"/>
<evidence type="ECO:0000313" key="16">
    <source>
        <dbReference type="Proteomes" id="UP000178449"/>
    </source>
</evidence>
<dbReference type="InterPro" id="IPR000014">
    <property type="entry name" value="PAS"/>
</dbReference>
<evidence type="ECO:0000313" key="15">
    <source>
        <dbReference type="EMBL" id="OGG95266.1"/>
    </source>
</evidence>
<keyword evidence="5" id="KW-0547">Nucleotide-binding</keyword>
<keyword evidence="8" id="KW-0902">Two-component regulatory system</keyword>
<dbReference type="Proteomes" id="UP000178449">
    <property type="component" value="Unassembled WGS sequence"/>
</dbReference>
<dbReference type="Gene3D" id="3.30.450.20">
    <property type="entry name" value="PAS domain"/>
    <property type="match status" value="1"/>
</dbReference>
<dbReference type="SMART" id="SM00388">
    <property type="entry name" value="HisKA"/>
    <property type="match status" value="1"/>
</dbReference>
<reference evidence="15 16" key="1">
    <citation type="journal article" date="2016" name="Nat. Commun.">
        <title>Thousands of microbial genomes shed light on interconnected biogeochemical processes in an aquifer system.</title>
        <authorList>
            <person name="Anantharaman K."/>
            <person name="Brown C.T."/>
            <person name="Hug L.A."/>
            <person name="Sharon I."/>
            <person name="Castelle C.J."/>
            <person name="Probst A.J."/>
            <person name="Thomas B.C."/>
            <person name="Singh A."/>
            <person name="Wilkins M.J."/>
            <person name="Karaoz U."/>
            <person name="Brodie E.L."/>
            <person name="Williams K.H."/>
            <person name="Hubbard S.S."/>
            <person name="Banfield J.F."/>
        </authorList>
    </citation>
    <scope>NUCLEOTIDE SEQUENCE [LARGE SCALE GENOMIC DNA]</scope>
</reference>
<dbReference type="PROSITE" id="PS50112">
    <property type="entry name" value="PAS"/>
    <property type="match status" value="1"/>
</dbReference>
<evidence type="ECO:0000256" key="5">
    <source>
        <dbReference type="ARBA" id="ARBA00022741"/>
    </source>
</evidence>
<dbReference type="SUPFAM" id="SSF52172">
    <property type="entry name" value="CheY-like"/>
    <property type="match status" value="2"/>
</dbReference>
<dbReference type="PROSITE" id="PS50110">
    <property type="entry name" value="RESPONSE_REGULATORY"/>
    <property type="match status" value="1"/>
</dbReference>